<evidence type="ECO:0000313" key="4">
    <source>
        <dbReference type="EMBL" id="VUX16522.1"/>
    </source>
</evidence>
<evidence type="ECO:0000259" key="3">
    <source>
        <dbReference type="Pfam" id="PF13240"/>
    </source>
</evidence>
<keyword evidence="2" id="KW-1133">Transmembrane helix</keyword>
<dbReference type="Pfam" id="PF13240">
    <property type="entry name" value="Zn_Ribbon_1"/>
    <property type="match status" value="1"/>
</dbReference>
<keyword evidence="5" id="KW-1185">Reference proteome</keyword>
<dbReference type="RefSeq" id="WP_144367524.1">
    <property type="nucleotide sequence ID" value="NZ_CABHNA010000071.1"/>
</dbReference>
<dbReference type="Proteomes" id="UP000363661">
    <property type="component" value="Unassembled WGS sequence"/>
</dbReference>
<feature type="domain" description="Zinc-ribbon" evidence="3">
    <location>
        <begin position="4"/>
        <end position="25"/>
    </location>
</feature>
<dbReference type="AlphaFoldDB" id="A0A564UB48"/>
<dbReference type="Pfam" id="PF14903">
    <property type="entry name" value="WG_beta_rep"/>
    <property type="match status" value="2"/>
</dbReference>
<feature type="compositionally biased region" description="Basic and acidic residues" evidence="1">
    <location>
        <begin position="73"/>
        <end position="103"/>
    </location>
</feature>
<feature type="transmembrane region" description="Helical" evidence="2">
    <location>
        <begin position="43"/>
        <end position="62"/>
    </location>
</feature>
<proteinExistence type="predicted"/>
<name>A0A564UB48_9FIRM</name>
<sequence length="597" mass="67744">MSKKCTNCGTELKEKAKFCPVCGTAVPEEINEVVKPKIAGKKIAMAVVAGAVLVGGGFAVYGKISAKSSQQKEPVKVENSTKKDETAKTEQKEQEEPQKEETGSYRYQWMVQPEIEADQIYYGVDSGDSYNENHRQMINEYAIIEKDGLKGFIDSYGALRTKIEYQRIIAHGNVDAYSMKDQQGNKYALATSEDDVIMAYEDDSDEEAKVDENDFVEETDGLTDNIYWNGYYYYDGEVRNAHISDYADSRTSSFMPVQQSTEMLWSLSEWEKLDGKYALANNGELITDFIYDECGSCGNDELIAVCKDGKWGYINSTGKEVIPLQFDATWNRYSSDEINVENLDAEDGTEEFCYASSQGYIPLRQGDRWELCDTKGNIIIPFGEFDEILPVNMSKKCWVKKDGKWGVIKITDSVVTTNINEEWKQMYIDWVNEKIAEDPQMTFELLYVNEDKIPEIAAIGENMAVGTTLGTFSDDEVSEIKIDRNAAVYIQRGNILDNNGGSMDEYHDKIYAIYNGGWMPLVEGNYGIDPEVMTQYDENGDPVYKYEWQVEGYVEEEVSKEEYEQKRNELIDLNQAKSLSESGVSAEEIIQQIQNFK</sequence>
<evidence type="ECO:0000313" key="5">
    <source>
        <dbReference type="Proteomes" id="UP000363661"/>
    </source>
</evidence>
<gene>
    <name evidence="4" type="ORF">RTSSTS7063_02231</name>
</gene>
<protein>
    <submittedName>
        <fullName evidence="4">KWG Leptospira</fullName>
    </submittedName>
</protein>
<feature type="region of interest" description="Disordered" evidence="1">
    <location>
        <begin position="71"/>
        <end position="103"/>
    </location>
</feature>
<reference evidence="4 5" key="1">
    <citation type="submission" date="2019-07" db="EMBL/GenBank/DDBJ databases">
        <authorList>
            <person name="Hibberd C M."/>
            <person name="Gehrig L. J."/>
            <person name="Chang H.-W."/>
            <person name="Venkatesh S."/>
        </authorList>
    </citation>
    <scope>NUCLEOTIDE SEQUENCE [LARGE SCALE GENOMIC DNA]</scope>
    <source>
        <strain evidence="4">Ruminococcus_torques_SSTS_Bg7063</strain>
    </source>
</reference>
<dbReference type="InterPro" id="IPR032774">
    <property type="entry name" value="WG_beta_rep"/>
</dbReference>
<dbReference type="InterPro" id="IPR026870">
    <property type="entry name" value="Zinc_ribbon_dom"/>
</dbReference>
<dbReference type="EMBL" id="CABHNA010000071">
    <property type="protein sequence ID" value="VUX16522.1"/>
    <property type="molecule type" value="Genomic_DNA"/>
</dbReference>
<keyword evidence="2" id="KW-0812">Transmembrane</keyword>
<accession>A0A564UB48</accession>
<evidence type="ECO:0000256" key="2">
    <source>
        <dbReference type="SAM" id="Phobius"/>
    </source>
</evidence>
<organism evidence="4 5">
    <name type="scientific">[Ruminococcus] torques</name>
    <dbReference type="NCBI Taxonomy" id="33039"/>
    <lineage>
        <taxon>Bacteria</taxon>
        <taxon>Bacillati</taxon>
        <taxon>Bacillota</taxon>
        <taxon>Clostridia</taxon>
        <taxon>Lachnospirales</taxon>
        <taxon>Lachnospiraceae</taxon>
        <taxon>Mediterraneibacter</taxon>
    </lineage>
</organism>
<evidence type="ECO:0000256" key="1">
    <source>
        <dbReference type="SAM" id="MobiDB-lite"/>
    </source>
</evidence>
<keyword evidence="2" id="KW-0472">Membrane</keyword>